<evidence type="ECO:0000259" key="13">
    <source>
        <dbReference type="Pfam" id="PF00593"/>
    </source>
</evidence>
<gene>
    <name evidence="15" type="ORF">EAH84_14990</name>
</gene>
<keyword evidence="9 11" id="KW-0472">Membrane</keyword>
<dbReference type="GO" id="GO:0006826">
    <property type="term" value="P:iron ion transport"/>
    <property type="evidence" value="ECO:0007669"/>
    <property type="project" value="UniProtKB-KW"/>
</dbReference>
<keyword evidence="3 11" id="KW-1134">Transmembrane beta strand</keyword>
<dbReference type="Pfam" id="PF00593">
    <property type="entry name" value="TonB_dep_Rec_b-barrel"/>
    <property type="match status" value="1"/>
</dbReference>
<dbReference type="PANTHER" id="PTHR32552:SF81">
    <property type="entry name" value="TONB-DEPENDENT OUTER MEMBRANE RECEPTOR"/>
    <property type="match status" value="1"/>
</dbReference>
<evidence type="ECO:0000256" key="12">
    <source>
        <dbReference type="RuleBase" id="RU003357"/>
    </source>
</evidence>
<evidence type="ECO:0000256" key="4">
    <source>
        <dbReference type="ARBA" id="ARBA00022496"/>
    </source>
</evidence>
<protein>
    <submittedName>
        <fullName evidence="15">TonB-dependent receptor</fullName>
    </submittedName>
</protein>
<name>A0A502BZR2_9SPHN</name>
<keyword evidence="15" id="KW-0675">Receptor</keyword>
<proteinExistence type="inferred from homology"/>
<evidence type="ECO:0000256" key="11">
    <source>
        <dbReference type="PROSITE-ProRule" id="PRU01360"/>
    </source>
</evidence>
<dbReference type="Gene3D" id="2.40.170.20">
    <property type="entry name" value="TonB-dependent receptor, beta-barrel domain"/>
    <property type="match status" value="1"/>
</dbReference>
<evidence type="ECO:0000256" key="6">
    <source>
        <dbReference type="ARBA" id="ARBA00023004"/>
    </source>
</evidence>
<keyword evidence="2 11" id="KW-0813">Transport</keyword>
<evidence type="ECO:0000256" key="3">
    <source>
        <dbReference type="ARBA" id="ARBA00022452"/>
    </source>
</evidence>
<dbReference type="SUPFAM" id="SSF56935">
    <property type="entry name" value="Porins"/>
    <property type="match status" value="1"/>
</dbReference>
<keyword evidence="7" id="KW-0406">Ion transport</keyword>
<evidence type="ECO:0000256" key="7">
    <source>
        <dbReference type="ARBA" id="ARBA00023065"/>
    </source>
</evidence>
<evidence type="ECO:0000259" key="14">
    <source>
        <dbReference type="Pfam" id="PF07715"/>
    </source>
</evidence>
<dbReference type="EMBL" id="RCZK01000023">
    <property type="protein sequence ID" value="TPG06018.1"/>
    <property type="molecule type" value="Genomic_DNA"/>
</dbReference>
<evidence type="ECO:0000256" key="10">
    <source>
        <dbReference type="ARBA" id="ARBA00023237"/>
    </source>
</evidence>
<keyword evidence="5 11" id="KW-0812">Transmembrane</keyword>
<feature type="domain" description="TonB-dependent receptor plug" evidence="14">
    <location>
        <begin position="117"/>
        <end position="222"/>
    </location>
</feature>
<keyword evidence="16" id="KW-1185">Reference proteome</keyword>
<evidence type="ECO:0000256" key="9">
    <source>
        <dbReference type="ARBA" id="ARBA00023136"/>
    </source>
</evidence>
<comment type="caution">
    <text evidence="15">The sequence shown here is derived from an EMBL/GenBank/DDBJ whole genome shotgun (WGS) entry which is preliminary data.</text>
</comment>
<comment type="similarity">
    <text evidence="11 12">Belongs to the TonB-dependent receptor family.</text>
</comment>
<dbReference type="PROSITE" id="PS52016">
    <property type="entry name" value="TONB_DEPENDENT_REC_3"/>
    <property type="match status" value="1"/>
</dbReference>
<evidence type="ECO:0000256" key="1">
    <source>
        <dbReference type="ARBA" id="ARBA00004571"/>
    </source>
</evidence>
<dbReference type="InterPro" id="IPR036942">
    <property type="entry name" value="Beta-barrel_TonB_sf"/>
</dbReference>
<reference evidence="15 16" key="1">
    <citation type="journal article" date="2019" name="Environ. Microbiol.">
        <title>Species interactions and distinct microbial communities in high Arctic permafrost affected cryosols are associated with the CH4 and CO2 gas fluxes.</title>
        <authorList>
            <person name="Altshuler I."/>
            <person name="Hamel J."/>
            <person name="Turney S."/>
            <person name="Magnuson E."/>
            <person name="Levesque R."/>
            <person name="Greer C."/>
            <person name="Whyte L.G."/>
        </authorList>
    </citation>
    <scope>NUCLEOTIDE SEQUENCE [LARGE SCALE GENOMIC DNA]</scope>
    <source>
        <strain evidence="15 16">S5.1</strain>
    </source>
</reference>
<comment type="subcellular location">
    <subcellularLocation>
        <location evidence="1 11">Cell outer membrane</location>
        <topology evidence="1 11">Multi-pass membrane protein</topology>
    </subcellularLocation>
</comment>
<accession>A0A502BZR2</accession>
<evidence type="ECO:0000256" key="5">
    <source>
        <dbReference type="ARBA" id="ARBA00022692"/>
    </source>
</evidence>
<keyword evidence="10 11" id="KW-0998">Cell outer membrane</keyword>
<sequence>MSAAPAVARDARFRIDVPAGDLTDALATLSSQTGASIGIAVHSRGIESSAVRGRHSVADALAMMLATTPFAAERIGPTIWRLIPRQPPIDRDAPSIRPLADIIVTARKIPEALSRIATPIAVYVPRAVARARGSTGIHDVAATIEGLSVTNLGPGRDRPFIRGIADSPFNGFSQSTVSVNIDDARVTYDAPEPGLRLVDIARVEVLKGPQGPLYGTGALGGVYRIVTNRPVPGSFDSVATMGFEQIADGGVGADASGMINVPVFAARAALRFVGYVHAESGWVKNATATDKVNDTRILGARAAFRIIPATGWTVDVGATRQRIDVRDSQYVDIDADDLTRSNRLPEPSSTKFSLVSATVAGPIGAQRLTLATSHAWQDSSETYDLTPMASALGFASGRTYVDSRRHRVFDQEVRVESAEGHHFAWTAGASYLAATTVAVGTLRDENRRALPFSFALHRAATEAALFADGSLEILPRMRAGLGGRLFRATTNDERREEIDVAVTARARIGITPSASLTYSLAEDRIVYIRFGTAFRPGGLDPTNITTARYDSDEIRSIDVGSRVSLDRGRLSLSGGGFRSSWFNVQSDYLLEDGLVGTRNAGDALIVGFEGAVEWRPGDWSLRAWATAQRARLEKAPEGVDLPADRRLPIVPDLSAKLEVDRTVTIADRRITFTLGGAYRGHSRLSFDPGLDRAMGGYAIFHADAFTTVEGLGVHLGVSNLSNNRADSFAFGNPFRIRTERQYTPLQPRTINLSLASHF</sequence>
<keyword evidence="8 12" id="KW-0798">TonB box</keyword>
<dbReference type="PANTHER" id="PTHR32552">
    <property type="entry name" value="FERRICHROME IRON RECEPTOR-RELATED"/>
    <property type="match status" value="1"/>
</dbReference>
<dbReference type="AlphaFoldDB" id="A0A502BZR2"/>
<keyword evidence="4" id="KW-0410">Iron transport</keyword>
<keyword evidence="6" id="KW-0408">Iron</keyword>
<evidence type="ECO:0000256" key="2">
    <source>
        <dbReference type="ARBA" id="ARBA00022448"/>
    </source>
</evidence>
<dbReference type="InterPro" id="IPR012910">
    <property type="entry name" value="Plug_dom"/>
</dbReference>
<dbReference type="Pfam" id="PF07715">
    <property type="entry name" value="Plug"/>
    <property type="match status" value="1"/>
</dbReference>
<dbReference type="Gene3D" id="3.55.50.30">
    <property type="match status" value="1"/>
</dbReference>
<evidence type="ECO:0000313" key="16">
    <source>
        <dbReference type="Proteomes" id="UP000318413"/>
    </source>
</evidence>
<dbReference type="InterPro" id="IPR039426">
    <property type="entry name" value="TonB-dep_rcpt-like"/>
</dbReference>
<evidence type="ECO:0000256" key="8">
    <source>
        <dbReference type="ARBA" id="ARBA00023077"/>
    </source>
</evidence>
<dbReference type="Proteomes" id="UP000318413">
    <property type="component" value="Unassembled WGS sequence"/>
</dbReference>
<organism evidence="15 16">
    <name type="scientific">Sphingomonas oligophenolica</name>
    <dbReference type="NCBI Taxonomy" id="301154"/>
    <lineage>
        <taxon>Bacteria</taxon>
        <taxon>Pseudomonadati</taxon>
        <taxon>Pseudomonadota</taxon>
        <taxon>Alphaproteobacteria</taxon>
        <taxon>Sphingomonadales</taxon>
        <taxon>Sphingomonadaceae</taxon>
        <taxon>Sphingomonas</taxon>
    </lineage>
</organism>
<dbReference type="GO" id="GO:0009279">
    <property type="term" value="C:cell outer membrane"/>
    <property type="evidence" value="ECO:0007669"/>
    <property type="project" value="UniProtKB-SubCell"/>
</dbReference>
<dbReference type="InterPro" id="IPR000531">
    <property type="entry name" value="Beta-barrel_TonB"/>
</dbReference>
<evidence type="ECO:0000313" key="15">
    <source>
        <dbReference type="EMBL" id="TPG06018.1"/>
    </source>
</evidence>
<feature type="domain" description="TonB-dependent receptor-like beta-barrel" evidence="13">
    <location>
        <begin position="368"/>
        <end position="720"/>
    </location>
</feature>